<gene>
    <name evidence="2" type="ORF">STAS_10006</name>
</gene>
<feature type="compositionally biased region" description="Polar residues" evidence="1">
    <location>
        <begin position="1"/>
        <end position="11"/>
    </location>
</feature>
<accession>A0A5A7PNF7</accession>
<protein>
    <submittedName>
        <fullName evidence="2">Pyruvate dehydrogenase</fullName>
    </submittedName>
</protein>
<dbReference type="EMBL" id="BKCP01004805">
    <property type="protein sequence ID" value="GER33837.1"/>
    <property type="molecule type" value="Genomic_DNA"/>
</dbReference>
<comment type="caution">
    <text evidence="2">The sequence shown here is derived from an EMBL/GenBank/DDBJ whole genome shotgun (WGS) entry which is preliminary data.</text>
</comment>
<organism evidence="2 3">
    <name type="scientific">Striga asiatica</name>
    <name type="common">Asiatic witchweed</name>
    <name type="synonym">Buchnera asiatica</name>
    <dbReference type="NCBI Taxonomy" id="4170"/>
    <lineage>
        <taxon>Eukaryota</taxon>
        <taxon>Viridiplantae</taxon>
        <taxon>Streptophyta</taxon>
        <taxon>Embryophyta</taxon>
        <taxon>Tracheophyta</taxon>
        <taxon>Spermatophyta</taxon>
        <taxon>Magnoliopsida</taxon>
        <taxon>eudicotyledons</taxon>
        <taxon>Gunneridae</taxon>
        <taxon>Pentapetalae</taxon>
        <taxon>asterids</taxon>
        <taxon>lamiids</taxon>
        <taxon>Lamiales</taxon>
        <taxon>Orobanchaceae</taxon>
        <taxon>Buchnereae</taxon>
        <taxon>Striga</taxon>
    </lineage>
</organism>
<keyword evidence="3" id="KW-1185">Reference proteome</keyword>
<evidence type="ECO:0000313" key="3">
    <source>
        <dbReference type="Proteomes" id="UP000325081"/>
    </source>
</evidence>
<dbReference type="AlphaFoldDB" id="A0A5A7PNF7"/>
<evidence type="ECO:0000256" key="1">
    <source>
        <dbReference type="SAM" id="MobiDB-lite"/>
    </source>
</evidence>
<dbReference type="Proteomes" id="UP000325081">
    <property type="component" value="Unassembled WGS sequence"/>
</dbReference>
<name>A0A5A7PNF7_STRAF</name>
<reference evidence="3" key="1">
    <citation type="journal article" date="2019" name="Curr. Biol.">
        <title>Genome Sequence of Striga asiatica Provides Insight into the Evolution of Plant Parasitism.</title>
        <authorList>
            <person name="Yoshida S."/>
            <person name="Kim S."/>
            <person name="Wafula E.K."/>
            <person name="Tanskanen J."/>
            <person name="Kim Y.M."/>
            <person name="Honaas L."/>
            <person name="Yang Z."/>
            <person name="Spallek T."/>
            <person name="Conn C.E."/>
            <person name="Ichihashi Y."/>
            <person name="Cheong K."/>
            <person name="Cui S."/>
            <person name="Der J.P."/>
            <person name="Gundlach H."/>
            <person name="Jiao Y."/>
            <person name="Hori C."/>
            <person name="Ishida J.K."/>
            <person name="Kasahara H."/>
            <person name="Kiba T."/>
            <person name="Kim M.S."/>
            <person name="Koo N."/>
            <person name="Laohavisit A."/>
            <person name="Lee Y.H."/>
            <person name="Lumba S."/>
            <person name="McCourt P."/>
            <person name="Mortimer J.C."/>
            <person name="Mutuku J.M."/>
            <person name="Nomura T."/>
            <person name="Sasaki-Sekimoto Y."/>
            <person name="Seto Y."/>
            <person name="Wang Y."/>
            <person name="Wakatake T."/>
            <person name="Sakakibara H."/>
            <person name="Demura T."/>
            <person name="Yamaguchi S."/>
            <person name="Yoneyama K."/>
            <person name="Manabe R.I."/>
            <person name="Nelson D.C."/>
            <person name="Schulman A.H."/>
            <person name="Timko M.P."/>
            <person name="dePamphilis C.W."/>
            <person name="Choi D."/>
            <person name="Shirasu K."/>
        </authorList>
    </citation>
    <scope>NUCLEOTIDE SEQUENCE [LARGE SCALE GENOMIC DNA]</scope>
    <source>
        <strain evidence="3">cv. UVA1</strain>
    </source>
</reference>
<keyword evidence="2" id="KW-0670">Pyruvate</keyword>
<feature type="region of interest" description="Disordered" evidence="1">
    <location>
        <begin position="1"/>
        <end position="33"/>
    </location>
</feature>
<sequence length="181" mass="19560">MIGATTNSFNFVGSPPPPSRQKTKAEHLPPHPKNRLPPLLTIWKKGSHNCTNVNELEHVPILLGHGGRTLTEPILARINLVLGGGGQRVETAVRLGVEVSEHFHHGPARLCVAFLAGLEARQDVGLLVPPTVESRLDQIRDVLGFGVSEAVGYVGKDHRVGRRGPWVGKEGMFAVFRVGSV</sequence>
<evidence type="ECO:0000313" key="2">
    <source>
        <dbReference type="EMBL" id="GER33837.1"/>
    </source>
</evidence>
<proteinExistence type="predicted"/>